<proteinExistence type="inferred from homology"/>
<dbReference type="GO" id="GO:0005829">
    <property type="term" value="C:cytosol"/>
    <property type="evidence" value="ECO:0007669"/>
    <property type="project" value="TreeGrafter"/>
</dbReference>
<keyword evidence="2" id="KW-0805">Transcription regulation</keyword>
<dbReference type="Gene3D" id="1.10.10.10">
    <property type="entry name" value="Winged helix-like DNA-binding domain superfamily/Winged helix DNA-binding domain"/>
    <property type="match status" value="1"/>
</dbReference>
<dbReference type="InterPro" id="IPR050950">
    <property type="entry name" value="HTH-type_LysR_regulators"/>
</dbReference>
<keyword evidence="4" id="KW-0804">Transcription</keyword>
<dbReference type="FunFam" id="1.10.10.10:FF:000001">
    <property type="entry name" value="LysR family transcriptional regulator"/>
    <property type="match status" value="1"/>
</dbReference>
<dbReference type="Proteomes" id="UP000036176">
    <property type="component" value="Unassembled WGS sequence"/>
</dbReference>
<feature type="domain" description="HTH lysR-type" evidence="7">
    <location>
        <begin position="1"/>
        <end position="58"/>
    </location>
</feature>
<dbReference type="Pfam" id="PF00126">
    <property type="entry name" value="HTH_1"/>
    <property type="match status" value="1"/>
</dbReference>
<dbReference type="InterPro" id="IPR000847">
    <property type="entry name" value="LysR_HTH_N"/>
</dbReference>
<accession>A0A0J6VXI1</accession>
<comment type="function">
    <text evidence="6">Required for the induction the katG gene for catalase. Involved in the response to hydrogen peroxide.</text>
</comment>
<dbReference type="Pfam" id="PF03466">
    <property type="entry name" value="LysR_substrate"/>
    <property type="match status" value="1"/>
</dbReference>
<dbReference type="GO" id="GO:0003677">
    <property type="term" value="F:DNA binding"/>
    <property type="evidence" value="ECO:0007669"/>
    <property type="project" value="UniProtKB-KW"/>
</dbReference>
<dbReference type="InterPro" id="IPR005119">
    <property type="entry name" value="LysR_subst-bd"/>
</dbReference>
<dbReference type="AlphaFoldDB" id="A0A0J6VXI1"/>
<dbReference type="InterPro" id="IPR036390">
    <property type="entry name" value="WH_DNA-bd_sf"/>
</dbReference>
<dbReference type="CDD" id="cd05466">
    <property type="entry name" value="PBP2_LTTR_substrate"/>
    <property type="match status" value="1"/>
</dbReference>
<evidence type="ECO:0000313" key="8">
    <source>
        <dbReference type="EMBL" id="KMO74183.1"/>
    </source>
</evidence>
<evidence type="ECO:0000256" key="3">
    <source>
        <dbReference type="ARBA" id="ARBA00023125"/>
    </source>
</evidence>
<dbReference type="SUPFAM" id="SSF53850">
    <property type="entry name" value="Periplasmic binding protein-like II"/>
    <property type="match status" value="1"/>
</dbReference>
<dbReference type="PROSITE" id="PS50931">
    <property type="entry name" value="HTH_LYSR"/>
    <property type="match status" value="1"/>
</dbReference>
<sequence length="321" mass="34862">MTLNQLRAFLEAERLGSFTAAADELAIAQASVSELVRRLEDELDIQLFVRGSRRLTLTAAGRELLPYAQQVVQAVDGGVHAVRALGSLGGGTATFGMPRNADYYLLSSLVQTFHKRYPAVRVRLVGQNSAETAAAIQAGEIEAGILILPIDDEELTVRPLLRDEVFYVSADASHAAAPVTIEQFAAADLVLYDAHYGWKDPTRRQLAERAQLAGLRLEPLIEIEHVESALRLVAAGIGDTIASGAVIDSDAFPPGLHTVPFAEPLFDIIALARHRVRPLSNATREFARLAEDTIRDLPVVESDDHSSVPLIASRPSHRKNL</sequence>
<evidence type="ECO:0000256" key="6">
    <source>
        <dbReference type="ARBA" id="ARBA00056658"/>
    </source>
</evidence>
<gene>
    <name evidence="8" type="primary">cynR_2</name>
    <name evidence="8" type="ORF">MCHUDSM44219_03775</name>
</gene>
<protein>
    <recommendedName>
        <fullName evidence="5">Probable hydrogen peroxide-inducible genes activator</fullName>
    </recommendedName>
</protein>
<dbReference type="Gene3D" id="3.40.190.290">
    <property type="match status" value="1"/>
</dbReference>
<evidence type="ECO:0000259" key="7">
    <source>
        <dbReference type="PROSITE" id="PS50931"/>
    </source>
</evidence>
<dbReference type="GO" id="GO:0003700">
    <property type="term" value="F:DNA-binding transcription factor activity"/>
    <property type="evidence" value="ECO:0007669"/>
    <property type="project" value="InterPro"/>
</dbReference>
<dbReference type="OrthoDB" id="3176554at2"/>
<dbReference type="PRINTS" id="PR00039">
    <property type="entry name" value="HTHLYSR"/>
</dbReference>
<dbReference type="PANTHER" id="PTHR30419:SF30">
    <property type="entry name" value="LYSR FAMILY TRANSCRIPTIONAL REGULATOR"/>
    <property type="match status" value="1"/>
</dbReference>
<organism evidence="8 9">
    <name type="scientific">Mycolicibacterium chubuense</name>
    <name type="common">Mycobacterium chubuense</name>
    <dbReference type="NCBI Taxonomy" id="1800"/>
    <lineage>
        <taxon>Bacteria</taxon>
        <taxon>Bacillati</taxon>
        <taxon>Actinomycetota</taxon>
        <taxon>Actinomycetes</taxon>
        <taxon>Mycobacteriales</taxon>
        <taxon>Mycobacteriaceae</taxon>
        <taxon>Mycolicibacterium</taxon>
    </lineage>
</organism>
<name>A0A0J6VXI1_MYCCU</name>
<keyword evidence="9" id="KW-1185">Reference proteome</keyword>
<evidence type="ECO:0000256" key="2">
    <source>
        <dbReference type="ARBA" id="ARBA00023015"/>
    </source>
</evidence>
<dbReference type="RefSeq" id="WP_048419707.1">
    <property type="nucleotide sequence ID" value="NZ_JYNX01000057.1"/>
</dbReference>
<comment type="similarity">
    <text evidence="1">Belongs to the LysR transcriptional regulatory family.</text>
</comment>
<evidence type="ECO:0000256" key="5">
    <source>
        <dbReference type="ARBA" id="ARBA00040885"/>
    </source>
</evidence>
<dbReference type="PATRIC" id="fig|1800.3.peg.3804"/>
<comment type="caution">
    <text evidence="8">The sequence shown here is derived from an EMBL/GenBank/DDBJ whole genome shotgun (WGS) entry which is preliminary data.</text>
</comment>
<dbReference type="EMBL" id="JYNX01000057">
    <property type="protein sequence ID" value="KMO74183.1"/>
    <property type="molecule type" value="Genomic_DNA"/>
</dbReference>
<reference evidence="8 9" key="1">
    <citation type="journal article" date="2015" name="Genome Biol. Evol.">
        <title>Characterization of Three Mycobacterium spp. with Potential Use in Bioremediation by Genome Sequencing and Comparative Genomics.</title>
        <authorList>
            <person name="Das S."/>
            <person name="Pettersson B.M."/>
            <person name="Behra P.R."/>
            <person name="Ramesh M."/>
            <person name="Dasgupta S."/>
            <person name="Bhattacharya A."/>
            <person name="Kirsebom L.A."/>
        </authorList>
    </citation>
    <scope>NUCLEOTIDE SEQUENCE [LARGE SCALE GENOMIC DNA]</scope>
    <source>
        <strain evidence="8 9">DSM 44219</strain>
    </source>
</reference>
<dbReference type="InterPro" id="IPR036388">
    <property type="entry name" value="WH-like_DNA-bd_sf"/>
</dbReference>
<dbReference type="PANTHER" id="PTHR30419">
    <property type="entry name" value="HTH-TYPE TRANSCRIPTIONAL REGULATOR YBHD"/>
    <property type="match status" value="1"/>
</dbReference>
<dbReference type="SUPFAM" id="SSF46785">
    <property type="entry name" value="Winged helix' DNA-binding domain"/>
    <property type="match status" value="1"/>
</dbReference>
<evidence type="ECO:0000256" key="4">
    <source>
        <dbReference type="ARBA" id="ARBA00023163"/>
    </source>
</evidence>
<evidence type="ECO:0000256" key="1">
    <source>
        <dbReference type="ARBA" id="ARBA00009437"/>
    </source>
</evidence>
<evidence type="ECO:0000313" key="9">
    <source>
        <dbReference type="Proteomes" id="UP000036176"/>
    </source>
</evidence>
<keyword evidence="3" id="KW-0238">DNA-binding</keyword>